<name>A0A4C1UTW3_EUMVA</name>
<dbReference type="EMBL" id="BGZK01000220">
    <property type="protein sequence ID" value="GBP29426.1"/>
    <property type="molecule type" value="Genomic_DNA"/>
</dbReference>
<reference evidence="1 2" key="1">
    <citation type="journal article" date="2019" name="Commun. Biol.">
        <title>The bagworm genome reveals a unique fibroin gene that provides high tensile strength.</title>
        <authorList>
            <person name="Kono N."/>
            <person name="Nakamura H."/>
            <person name="Ohtoshi R."/>
            <person name="Tomita M."/>
            <person name="Numata K."/>
            <person name="Arakawa K."/>
        </authorList>
    </citation>
    <scope>NUCLEOTIDE SEQUENCE [LARGE SCALE GENOMIC DNA]</scope>
</reference>
<keyword evidence="2" id="KW-1185">Reference proteome</keyword>
<comment type="caution">
    <text evidence="1">The sequence shown here is derived from an EMBL/GenBank/DDBJ whole genome shotgun (WGS) entry which is preliminary data.</text>
</comment>
<evidence type="ECO:0000313" key="2">
    <source>
        <dbReference type="Proteomes" id="UP000299102"/>
    </source>
</evidence>
<sequence>MPRAQNSRAKSLSASQFQPIANRNGFQLSMPTHCWSVDVHNRYLALQWSSAPRRLHAFSVGWGALHFLQQHFIPSVTIVTEERRKL</sequence>
<protein>
    <submittedName>
        <fullName evidence="1">Uncharacterized protein</fullName>
    </submittedName>
</protein>
<dbReference type="AlphaFoldDB" id="A0A4C1UTW3"/>
<proteinExistence type="predicted"/>
<gene>
    <name evidence="1" type="ORF">EVAR_22038_1</name>
</gene>
<evidence type="ECO:0000313" key="1">
    <source>
        <dbReference type="EMBL" id="GBP29426.1"/>
    </source>
</evidence>
<accession>A0A4C1UTW3</accession>
<dbReference type="Proteomes" id="UP000299102">
    <property type="component" value="Unassembled WGS sequence"/>
</dbReference>
<organism evidence="1 2">
    <name type="scientific">Eumeta variegata</name>
    <name type="common">Bagworm moth</name>
    <name type="synonym">Eumeta japonica</name>
    <dbReference type="NCBI Taxonomy" id="151549"/>
    <lineage>
        <taxon>Eukaryota</taxon>
        <taxon>Metazoa</taxon>
        <taxon>Ecdysozoa</taxon>
        <taxon>Arthropoda</taxon>
        <taxon>Hexapoda</taxon>
        <taxon>Insecta</taxon>
        <taxon>Pterygota</taxon>
        <taxon>Neoptera</taxon>
        <taxon>Endopterygota</taxon>
        <taxon>Lepidoptera</taxon>
        <taxon>Glossata</taxon>
        <taxon>Ditrysia</taxon>
        <taxon>Tineoidea</taxon>
        <taxon>Psychidae</taxon>
        <taxon>Oiketicinae</taxon>
        <taxon>Eumeta</taxon>
    </lineage>
</organism>